<keyword evidence="3" id="KW-1185">Reference proteome</keyword>
<dbReference type="Gene3D" id="1.10.260.40">
    <property type="entry name" value="lambda repressor-like DNA-binding domains"/>
    <property type="match status" value="1"/>
</dbReference>
<dbReference type="PROSITE" id="PS50943">
    <property type="entry name" value="HTH_CROC1"/>
    <property type="match status" value="1"/>
</dbReference>
<dbReference type="SMART" id="SM00530">
    <property type="entry name" value="HTH_XRE"/>
    <property type="match status" value="1"/>
</dbReference>
<dbReference type="AlphaFoldDB" id="A0A848DQZ6"/>
<gene>
    <name evidence="2" type="ORF">HF519_27605</name>
</gene>
<evidence type="ECO:0000313" key="3">
    <source>
        <dbReference type="Proteomes" id="UP000586918"/>
    </source>
</evidence>
<dbReference type="Pfam" id="PF01381">
    <property type="entry name" value="HTH_3"/>
    <property type="match status" value="1"/>
</dbReference>
<dbReference type="SUPFAM" id="SSF47413">
    <property type="entry name" value="lambda repressor-like DNA-binding domains"/>
    <property type="match status" value="1"/>
</dbReference>
<dbReference type="InterPro" id="IPR010982">
    <property type="entry name" value="Lambda_DNA-bd_dom_sf"/>
</dbReference>
<dbReference type="CDD" id="cd00093">
    <property type="entry name" value="HTH_XRE"/>
    <property type="match status" value="1"/>
</dbReference>
<organism evidence="2 3">
    <name type="scientific">Pseudonocardia bannensis</name>
    <dbReference type="NCBI Taxonomy" id="630973"/>
    <lineage>
        <taxon>Bacteria</taxon>
        <taxon>Bacillati</taxon>
        <taxon>Actinomycetota</taxon>
        <taxon>Actinomycetes</taxon>
        <taxon>Pseudonocardiales</taxon>
        <taxon>Pseudonocardiaceae</taxon>
        <taxon>Pseudonocardia</taxon>
    </lineage>
</organism>
<dbReference type="EMBL" id="JAAXKZ010000168">
    <property type="protein sequence ID" value="NMH95257.1"/>
    <property type="molecule type" value="Genomic_DNA"/>
</dbReference>
<accession>A0A848DQZ6</accession>
<name>A0A848DQZ6_9PSEU</name>
<feature type="domain" description="HTH cro/C1-type" evidence="1">
    <location>
        <begin position="4"/>
        <end position="46"/>
    </location>
</feature>
<protein>
    <submittedName>
        <fullName evidence="2">Helix-turn-helix transcriptional regulator</fullName>
    </submittedName>
</protein>
<dbReference type="InterPro" id="IPR001387">
    <property type="entry name" value="Cro/C1-type_HTH"/>
</dbReference>
<comment type="caution">
    <text evidence="2">The sequence shown here is derived from an EMBL/GenBank/DDBJ whole genome shotgun (WGS) entry which is preliminary data.</text>
</comment>
<proteinExistence type="predicted"/>
<dbReference type="Proteomes" id="UP000586918">
    <property type="component" value="Unassembled WGS sequence"/>
</dbReference>
<evidence type="ECO:0000313" key="2">
    <source>
        <dbReference type="EMBL" id="NMH95257.1"/>
    </source>
</evidence>
<reference evidence="2 3" key="1">
    <citation type="submission" date="2020-04" db="EMBL/GenBank/DDBJ databases">
        <authorList>
            <person name="Klaysubun C."/>
            <person name="Duangmal K."/>
            <person name="Lipun K."/>
        </authorList>
    </citation>
    <scope>NUCLEOTIDE SEQUENCE [LARGE SCALE GENOMIC DNA]</scope>
    <source>
        <strain evidence="2 3">DSM 45300</strain>
    </source>
</reference>
<dbReference type="GO" id="GO:0003677">
    <property type="term" value="F:DNA binding"/>
    <property type="evidence" value="ECO:0007669"/>
    <property type="project" value="InterPro"/>
</dbReference>
<sequence length="72" mass="7830">MTEQELAERVGSPVDTIREIERNDREPNLDMLFRLAAALGVTPSDLLVGGERPLISADEPRTALAISGSVLR</sequence>
<evidence type="ECO:0000259" key="1">
    <source>
        <dbReference type="PROSITE" id="PS50943"/>
    </source>
</evidence>